<dbReference type="GO" id="GO:0005737">
    <property type="term" value="C:cytoplasm"/>
    <property type="evidence" value="ECO:0007669"/>
    <property type="project" value="UniProtKB-SubCell"/>
</dbReference>
<keyword evidence="6" id="KW-0539">Nucleus</keyword>
<evidence type="ECO:0000313" key="8">
    <source>
        <dbReference type="Proteomes" id="UP000291343"/>
    </source>
</evidence>
<keyword evidence="1 6" id="KW-0028">Amino-acid biosynthesis</keyword>
<evidence type="ECO:0000313" key="7">
    <source>
        <dbReference type="EMBL" id="RZF42498.1"/>
    </source>
</evidence>
<comment type="pathway">
    <text evidence="6">Amino-acid biosynthesis; L-methionine biosynthesis via salvage pathway; L-methionine from S-methyl-5-thio-alpha-D-ribose 1-phosphate: step 3/6.</text>
</comment>
<evidence type="ECO:0000256" key="4">
    <source>
        <dbReference type="ARBA" id="ARBA00022842"/>
    </source>
</evidence>
<dbReference type="EC" id="3.1.3.77" evidence="6"/>
<dbReference type="Proteomes" id="UP000291343">
    <property type="component" value="Unassembled WGS sequence"/>
</dbReference>
<dbReference type="GO" id="GO:0000287">
    <property type="term" value="F:magnesium ion binding"/>
    <property type="evidence" value="ECO:0007669"/>
    <property type="project" value="UniProtKB-UniRule"/>
</dbReference>
<comment type="similarity">
    <text evidence="6">Belongs to the HAD-like hydrolase superfamily. MasA/MtnC family.</text>
</comment>
<dbReference type="OrthoDB" id="272500at2759"/>
<comment type="catalytic activity">
    <reaction evidence="6">
        <text>5-methylsulfanyl-2,3-dioxopentyl phosphate + H2O = 1,2-dihydroxy-5-(methylsulfanyl)pent-1-en-3-one + phosphate</text>
        <dbReference type="Rhea" id="RHEA:21700"/>
        <dbReference type="ChEBI" id="CHEBI:15377"/>
        <dbReference type="ChEBI" id="CHEBI:43474"/>
        <dbReference type="ChEBI" id="CHEBI:49252"/>
        <dbReference type="ChEBI" id="CHEBI:58828"/>
        <dbReference type="EC" id="3.1.3.77"/>
    </reaction>
</comment>
<dbReference type="GO" id="GO:0019509">
    <property type="term" value="P:L-methionine salvage from methylthioadenosine"/>
    <property type="evidence" value="ECO:0007669"/>
    <property type="project" value="UniProtKB-UniRule"/>
</dbReference>
<keyword evidence="3 6" id="KW-0378">Hydrolase</keyword>
<keyword evidence="6" id="KW-0963">Cytoplasm</keyword>
<evidence type="ECO:0000256" key="1">
    <source>
        <dbReference type="ARBA" id="ARBA00022605"/>
    </source>
</evidence>
<dbReference type="InterPro" id="IPR023214">
    <property type="entry name" value="HAD_sf"/>
</dbReference>
<comment type="cofactor">
    <cofactor evidence="6">
        <name>Mg(2+)</name>
        <dbReference type="ChEBI" id="CHEBI:18420"/>
    </cofactor>
    <text evidence="6">Binds 1 Mg(2+) ion per subunit.</text>
</comment>
<dbReference type="UniPathway" id="UPA00904">
    <property type="reaction ID" value="UER00876"/>
</dbReference>
<dbReference type="EMBL" id="QKKF02014912">
    <property type="protein sequence ID" value="RZF42498.1"/>
    <property type="molecule type" value="Genomic_DNA"/>
</dbReference>
<dbReference type="HAMAP" id="MF_01681">
    <property type="entry name" value="Salvage_MtnC"/>
    <property type="match status" value="1"/>
</dbReference>
<feature type="binding site" evidence="6">
    <location>
        <position position="25"/>
    </location>
    <ligand>
        <name>Mg(2+)</name>
        <dbReference type="ChEBI" id="CHEBI:18420"/>
    </ligand>
</feature>
<comment type="caution">
    <text evidence="7">The sequence shown here is derived from an EMBL/GenBank/DDBJ whole genome shotgun (WGS) entry which is preliminary data.</text>
</comment>
<dbReference type="InterPro" id="IPR036412">
    <property type="entry name" value="HAD-like_sf"/>
</dbReference>
<keyword evidence="4 6" id="KW-0460">Magnesium</keyword>
<dbReference type="Gene3D" id="3.40.50.1000">
    <property type="entry name" value="HAD superfamily/HAD-like"/>
    <property type="match status" value="1"/>
</dbReference>
<dbReference type="HAMAP" id="MF_03117">
    <property type="entry name" value="Salvage_MtnC_euk"/>
    <property type="match status" value="1"/>
</dbReference>
<name>A0A482XAJ8_LAOST</name>
<organism evidence="7 8">
    <name type="scientific">Laodelphax striatellus</name>
    <name type="common">Small brown planthopper</name>
    <name type="synonym">Delphax striatella</name>
    <dbReference type="NCBI Taxonomy" id="195883"/>
    <lineage>
        <taxon>Eukaryota</taxon>
        <taxon>Metazoa</taxon>
        <taxon>Ecdysozoa</taxon>
        <taxon>Arthropoda</taxon>
        <taxon>Hexapoda</taxon>
        <taxon>Insecta</taxon>
        <taxon>Pterygota</taxon>
        <taxon>Neoptera</taxon>
        <taxon>Paraneoptera</taxon>
        <taxon>Hemiptera</taxon>
        <taxon>Auchenorrhyncha</taxon>
        <taxon>Fulgoroidea</taxon>
        <taxon>Delphacidae</taxon>
        <taxon>Criomorphinae</taxon>
        <taxon>Laodelphax</taxon>
    </lineage>
</organism>
<dbReference type="GO" id="GO:0005634">
    <property type="term" value="C:nucleus"/>
    <property type="evidence" value="ECO:0007669"/>
    <property type="project" value="UniProtKB-SubCell"/>
</dbReference>
<dbReference type="InterPro" id="IPR027511">
    <property type="entry name" value="ENOPH1_eukaryotes"/>
</dbReference>
<evidence type="ECO:0000256" key="2">
    <source>
        <dbReference type="ARBA" id="ARBA00022723"/>
    </source>
</evidence>
<comment type="subunit">
    <text evidence="6">Monomer.</text>
</comment>
<dbReference type="SUPFAM" id="SSF56784">
    <property type="entry name" value="HAD-like"/>
    <property type="match status" value="1"/>
</dbReference>
<dbReference type="InParanoid" id="A0A482XAJ8"/>
<gene>
    <name evidence="7" type="ORF">LSTR_LSTR004417</name>
</gene>
<dbReference type="SFLD" id="SFLDG01129">
    <property type="entry name" value="C1.5:_HAD__Beta-PGM__Phosphata"/>
    <property type="match status" value="1"/>
</dbReference>
<dbReference type="NCBIfam" id="TIGR01691">
    <property type="entry name" value="enolase-ppase"/>
    <property type="match status" value="1"/>
</dbReference>
<reference evidence="7 8" key="1">
    <citation type="journal article" date="2017" name="Gigascience">
        <title>Genome sequence of the small brown planthopper, Laodelphax striatellus.</title>
        <authorList>
            <person name="Zhu J."/>
            <person name="Jiang F."/>
            <person name="Wang X."/>
            <person name="Yang P."/>
            <person name="Bao Y."/>
            <person name="Zhao W."/>
            <person name="Wang W."/>
            <person name="Lu H."/>
            <person name="Wang Q."/>
            <person name="Cui N."/>
            <person name="Li J."/>
            <person name="Chen X."/>
            <person name="Luo L."/>
            <person name="Yu J."/>
            <person name="Kang L."/>
            <person name="Cui F."/>
        </authorList>
    </citation>
    <scope>NUCLEOTIDE SEQUENCE [LARGE SCALE GENOMIC DNA]</scope>
    <source>
        <strain evidence="7">Lst14</strain>
    </source>
</reference>
<dbReference type="Pfam" id="PF00702">
    <property type="entry name" value="Hydrolase"/>
    <property type="match status" value="1"/>
</dbReference>
<dbReference type="SFLD" id="SFLDF00044">
    <property type="entry name" value="enolase-phosphatase"/>
    <property type="match status" value="1"/>
</dbReference>
<dbReference type="AlphaFoldDB" id="A0A482XAJ8"/>
<dbReference type="PANTHER" id="PTHR20371:SF1">
    <property type="entry name" value="ENOLASE-PHOSPHATASE E1"/>
    <property type="match status" value="1"/>
</dbReference>
<evidence type="ECO:0000256" key="3">
    <source>
        <dbReference type="ARBA" id="ARBA00022801"/>
    </source>
</evidence>
<feature type="binding site" evidence="6">
    <location>
        <begin position="156"/>
        <end position="157"/>
    </location>
    <ligand>
        <name>substrate</name>
    </ligand>
</feature>
<comment type="function">
    <text evidence="6">Bifunctional enzyme that catalyzes the enolization of 2,3-diketo-5-methylthiopentyl-1-phosphate (DK-MTP-1-P) into the intermediate 2-hydroxy-3-keto-5-methylthiopentenyl-1-phosphate (HK-MTPenyl-1-P), which is then dephosphorylated to form the acireductone 1,2-dihydroxy-3-keto-5-methylthiopentene (DHK-MTPene).</text>
</comment>
<keyword evidence="5 6" id="KW-0486">Methionine biosynthesis</keyword>
<dbReference type="PANTHER" id="PTHR20371">
    <property type="entry name" value="ENOLASE-PHOSPHATASE E1"/>
    <property type="match status" value="1"/>
</dbReference>
<dbReference type="FunFam" id="3.40.50.1000:FF:000079">
    <property type="entry name" value="Enolase-phosphatase E1"/>
    <property type="match status" value="1"/>
</dbReference>
<evidence type="ECO:0000256" key="5">
    <source>
        <dbReference type="ARBA" id="ARBA00023167"/>
    </source>
</evidence>
<dbReference type="SFLD" id="SFLDS00003">
    <property type="entry name" value="Haloacid_Dehalogenase"/>
    <property type="match status" value="1"/>
</dbReference>
<proteinExistence type="inferred from homology"/>
<keyword evidence="2 6" id="KW-0479">Metal-binding</keyword>
<sequence>MSAEKRALDQEESILNVSSVIVDIEGTTTSISFVHDTLFPYVREHLNDYVKSNWADSEFQEDLKALKEQAQKDESDKVEGVVAIPEGEEDAVREATIKNVLWQMDNDRKTGALKQLQGHIWRKAYEKGEVVGPIYDDVHESLKSWVDLGKKIYVYSSGSVEAQKLLFGHTKEGDLLKLFSGHFDTAVGAKTEAGSYTKILEKIEKTGEEAKTVLFLTDVPKEATAAVESGMLAVLVSREGNAALTDDAKASFRVISSFADLAFEDSGKRKKKRKD</sequence>
<comment type="subcellular location">
    <subcellularLocation>
        <location evidence="6">Cytoplasm</location>
    </subcellularLocation>
    <subcellularLocation>
        <location evidence="6">Nucleus</location>
    </subcellularLocation>
</comment>
<comment type="pathway">
    <text evidence="6">Amino-acid biosynthesis; L-methionine biosynthesis via salvage pathway; L-methionine from S-methyl-5-thio-alpha-D-ribose 1-phosphate: step 4/6.</text>
</comment>
<feature type="binding site" evidence="6">
    <location>
        <position position="218"/>
    </location>
    <ligand>
        <name>Mg(2+)</name>
        <dbReference type="ChEBI" id="CHEBI:18420"/>
    </ligand>
</feature>
<dbReference type="Gene3D" id="1.10.720.60">
    <property type="match status" value="1"/>
</dbReference>
<dbReference type="STRING" id="195883.A0A482XAJ8"/>
<protein>
    <recommendedName>
        <fullName evidence="6">Enolase-phosphatase E1</fullName>
        <ecNumber evidence="6">3.1.3.77</ecNumber>
    </recommendedName>
    <alternativeName>
        <fullName evidence="6">2,3-diketo-5-methylthio-1-phosphopentane phosphatase</fullName>
    </alternativeName>
</protein>
<evidence type="ECO:0000256" key="6">
    <source>
        <dbReference type="HAMAP-Rule" id="MF_03117"/>
    </source>
</evidence>
<dbReference type="InterPro" id="IPR023943">
    <property type="entry name" value="Enolase-ppase_E1"/>
</dbReference>
<accession>A0A482XAJ8</accession>
<feature type="binding site" evidence="6">
    <location>
        <position position="190"/>
    </location>
    <ligand>
        <name>substrate</name>
    </ligand>
</feature>
<feature type="binding site" evidence="6">
    <location>
        <position position="23"/>
    </location>
    <ligand>
        <name>Mg(2+)</name>
        <dbReference type="ChEBI" id="CHEBI:18420"/>
    </ligand>
</feature>
<dbReference type="SMR" id="A0A482XAJ8"/>
<dbReference type="GO" id="GO:0043874">
    <property type="term" value="F:acireductone synthase activity"/>
    <property type="evidence" value="ECO:0007669"/>
    <property type="project" value="UniProtKB-EC"/>
</dbReference>
<dbReference type="CDD" id="cd01629">
    <property type="entry name" value="HAD_EP"/>
    <property type="match status" value="1"/>
</dbReference>
<keyword evidence="8" id="KW-1185">Reference proteome</keyword>
<dbReference type="FunCoup" id="A0A482XAJ8">
    <property type="interactions" value="1929"/>
</dbReference>
<dbReference type="SFLD" id="SFLDG01133">
    <property type="entry name" value="C1.5.4:_Enolase-phosphatase_Li"/>
    <property type="match status" value="1"/>
</dbReference>